<dbReference type="AlphaFoldDB" id="A0A9X1REI0"/>
<name>A0A9X1REI0_9BRAD</name>
<dbReference type="EMBL" id="JAKLTY010000025">
    <property type="protein sequence ID" value="MCG2631071.1"/>
    <property type="molecule type" value="Genomic_DNA"/>
</dbReference>
<evidence type="ECO:0000313" key="1">
    <source>
        <dbReference type="EMBL" id="MCG2631071.1"/>
    </source>
</evidence>
<accession>A0A9X1REI0</accession>
<protein>
    <submittedName>
        <fullName evidence="1">Uncharacterized protein</fullName>
    </submittedName>
</protein>
<dbReference type="Proteomes" id="UP001139054">
    <property type="component" value="Unassembled WGS sequence"/>
</dbReference>
<organism evidence="1 2">
    <name type="scientific">Bradyrhizobium zhengyangense</name>
    <dbReference type="NCBI Taxonomy" id="2911009"/>
    <lineage>
        <taxon>Bacteria</taxon>
        <taxon>Pseudomonadati</taxon>
        <taxon>Pseudomonadota</taxon>
        <taxon>Alphaproteobacteria</taxon>
        <taxon>Hyphomicrobiales</taxon>
        <taxon>Nitrobacteraceae</taxon>
        <taxon>Bradyrhizobium</taxon>
    </lineage>
</organism>
<reference evidence="1" key="1">
    <citation type="submission" date="2022-01" db="EMBL/GenBank/DDBJ databases">
        <title>Genome sequnece data of strain Bradyrhizobium sp. nov.</title>
        <authorList>
            <person name="Zhang J."/>
        </authorList>
    </citation>
    <scope>NUCLEOTIDE SEQUENCE</scope>
    <source>
        <strain evidence="1">WYCCWR 13023</strain>
    </source>
</reference>
<sequence length="78" mass="8775">MFVTVVAVLCRLSSTECINEIVTSSALDSAVTFQSCILNGQAALAKWKEEHPIYHSEAWHIERYKCVPGDYKLAHHKV</sequence>
<evidence type="ECO:0000313" key="2">
    <source>
        <dbReference type="Proteomes" id="UP001139054"/>
    </source>
</evidence>
<proteinExistence type="predicted"/>
<dbReference type="RefSeq" id="WP_237891587.1">
    <property type="nucleotide sequence ID" value="NZ_JAKLTY010000025.1"/>
</dbReference>
<comment type="caution">
    <text evidence="1">The sequence shown here is derived from an EMBL/GenBank/DDBJ whole genome shotgun (WGS) entry which is preliminary data.</text>
</comment>
<gene>
    <name evidence="1" type="ORF">L6654_31025</name>
</gene>